<reference evidence="1 2" key="1">
    <citation type="submission" date="2014-03" db="EMBL/GenBank/DDBJ databases">
        <title>Complete genome sequence of a deeply braunched marine Bacteroidia bacterium Draconibacterium orientale type strain FH5T.</title>
        <authorList>
            <person name="Li X."/>
            <person name="Wang X."/>
            <person name="Xie Z."/>
            <person name="Du Z."/>
            <person name="Chen G."/>
        </authorList>
    </citation>
    <scope>NUCLEOTIDE SEQUENCE [LARGE SCALE GENOMIC DNA]</scope>
    <source>
        <strain evidence="1 2">FH5</strain>
    </source>
</reference>
<proteinExistence type="predicted"/>
<name>A0ABM5Q5G6_9BACT</name>
<sequence>MKKETSDIKIFFDQPKSFELQNIKALMGLTGLYFIFTEKTKIQYPFKKSRLLYIGMSEKKTNSMGNRLNGHFSGKSKNLGLVNYRKVESLFFTYINFEMLRDIWDYRIEDLESYFILDFVEKFGVYPICNNKSGYEILDKEISANFKIDWQYFE</sequence>
<dbReference type="EMBL" id="CP007451">
    <property type="protein sequence ID" value="AHW58994.1"/>
    <property type="molecule type" value="Genomic_DNA"/>
</dbReference>
<accession>A0ABM5Q5G6</accession>
<evidence type="ECO:0000313" key="2">
    <source>
        <dbReference type="Proteomes" id="UP000023772"/>
    </source>
</evidence>
<dbReference type="RefSeq" id="WP_038555799.1">
    <property type="nucleotide sequence ID" value="NZ_FOHT01000071.1"/>
</dbReference>
<protein>
    <recommendedName>
        <fullName evidence="3">GIY-YIG domain-containing protein</fullName>
    </recommendedName>
</protein>
<dbReference type="Proteomes" id="UP000023772">
    <property type="component" value="Chromosome"/>
</dbReference>
<evidence type="ECO:0008006" key="3">
    <source>
        <dbReference type="Google" id="ProtNLM"/>
    </source>
</evidence>
<organism evidence="1 2">
    <name type="scientific">Draconibacterium orientale</name>
    <dbReference type="NCBI Taxonomy" id="1168034"/>
    <lineage>
        <taxon>Bacteria</taxon>
        <taxon>Pseudomonadati</taxon>
        <taxon>Bacteroidota</taxon>
        <taxon>Bacteroidia</taxon>
        <taxon>Marinilabiliales</taxon>
        <taxon>Prolixibacteraceae</taxon>
        <taxon>Draconibacterium</taxon>
    </lineage>
</organism>
<gene>
    <name evidence="1" type="ORF">FH5T_03665</name>
</gene>
<keyword evidence="2" id="KW-1185">Reference proteome</keyword>
<evidence type="ECO:0000313" key="1">
    <source>
        <dbReference type="EMBL" id="AHW58994.1"/>
    </source>
</evidence>